<evidence type="ECO:0008006" key="3">
    <source>
        <dbReference type="Google" id="ProtNLM"/>
    </source>
</evidence>
<sequence>MGELICPRNHPTKTKKIMKKIFPTLILFIAFFSLSNQKAIGQSQLDAETVNDLKNTTQFAIGVSDERHFKGALSMYDFLVENGVEITDYEIVVKGKIVAKLVKGSELEVFFQKYRSKVRVSLCSVAMKKQNVTKEQIIEGLVPVPTWSVRILQLQAKGYNTLTY</sequence>
<dbReference type="Gene3D" id="3.40.1260.10">
    <property type="entry name" value="DsrEFH-like"/>
    <property type="match status" value="1"/>
</dbReference>
<dbReference type="Proteomes" id="UP001330184">
    <property type="component" value="Chromosome"/>
</dbReference>
<name>A0AA48HA09_9FLAO</name>
<protein>
    <recommendedName>
        <fullName evidence="3">DsrE family protein</fullName>
    </recommendedName>
</protein>
<evidence type="ECO:0000313" key="2">
    <source>
        <dbReference type="Proteomes" id="UP001330184"/>
    </source>
</evidence>
<accession>A0AA48HA09</accession>
<reference evidence="1 2" key="1">
    <citation type="submission" date="2023-01" db="EMBL/GenBank/DDBJ databases">
        <title>Complete genome sequence of Muricauda aquimarina strain IFOP_LL357.</title>
        <authorList>
            <person name="Gajardo G."/>
            <person name="Ueki S."/>
            <person name="Maruyama F."/>
        </authorList>
    </citation>
    <scope>NUCLEOTIDE SEQUENCE [LARGE SCALE GENOMIC DNA]</scope>
    <source>
        <strain evidence="1 2">IFOP_LL357</strain>
    </source>
</reference>
<proteinExistence type="predicted"/>
<keyword evidence="2" id="KW-1185">Reference proteome</keyword>
<dbReference type="AlphaFoldDB" id="A0AA48HA09"/>
<gene>
    <name evidence="1" type="ORF">MACH07_19010</name>
</gene>
<dbReference type="InterPro" id="IPR027396">
    <property type="entry name" value="DsrEFH-like"/>
</dbReference>
<organism evidence="1 2">
    <name type="scientific">Flagellimonas marinaquae</name>
    <dbReference type="NCBI Taxonomy" id="254955"/>
    <lineage>
        <taxon>Bacteria</taxon>
        <taxon>Pseudomonadati</taxon>
        <taxon>Bacteroidota</taxon>
        <taxon>Flavobacteriia</taxon>
        <taxon>Flavobacteriales</taxon>
        <taxon>Flavobacteriaceae</taxon>
        <taxon>Flagellimonas</taxon>
    </lineage>
</organism>
<dbReference type="EMBL" id="AP027268">
    <property type="protein sequence ID" value="BDW93069.1"/>
    <property type="molecule type" value="Genomic_DNA"/>
</dbReference>
<dbReference type="SUPFAM" id="SSF75169">
    <property type="entry name" value="DsrEFH-like"/>
    <property type="match status" value="1"/>
</dbReference>
<evidence type="ECO:0000313" key="1">
    <source>
        <dbReference type="EMBL" id="BDW93069.1"/>
    </source>
</evidence>